<accession>A0A432YT77</accession>
<keyword evidence="7 10" id="KW-0653">Protein transport</keyword>
<keyword evidence="13" id="KW-1185">Reference proteome</keyword>
<evidence type="ECO:0000256" key="3">
    <source>
        <dbReference type="ARBA" id="ARBA00022448"/>
    </source>
</evidence>
<dbReference type="RefSeq" id="WP_126783048.1">
    <property type="nucleotide sequence ID" value="NZ_PIQC01000009.1"/>
</dbReference>
<keyword evidence="8 11" id="KW-1133">Transmembrane helix</keyword>
<evidence type="ECO:0000313" key="12">
    <source>
        <dbReference type="EMBL" id="RUO64901.1"/>
    </source>
</evidence>
<evidence type="ECO:0000256" key="10">
    <source>
        <dbReference type="PIRNR" id="PIRNR006291"/>
    </source>
</evidence>
<keyword evidence="9 10" id="KW-0472">Membrane</keyword>
<dbReference type="EMBL" id="PIQC01000009">
    <property type="protein sequence ID" value="RUO64901.1"/>
    <property type="molecule type" value="Genomic_DNA"/>
</dbReference>
<evidence type="ECO:0000256" key="4">
    <source>
        <dbReference type="ARBA" id="ARBA00022475"/>
    </source>
</evidence>
<keyword evidence="6 11" id="KW-0812">Transmembrane</keyword>
<dbReference type="InterPro" id="IPR007690">
    <property type="entry name" value="T2SS_GspM"/>
</dbReference>
<organism evidence="12 13">
    <name type="scientific">Idiomarina ramblicola</name>
    <dbReference type="NCBI Taxonomy" id="263724"/>
    <lineage>
        <taxon>Bacteria</taxon>
        <taxon>Pseudomonadati</taxon>
        <taxon>Pseudomonadota</taxon>
        <taxon>Gammaproteobacteria</taxon>
        <taxon>Alteromonadales</taxon>
        <taxon>Idiomarinaceae</taxon>
        <taxon>Idiomarina</taxon>
    </lineage>
</organism>
<evidence type="ECO:0000256" key="7">
    <source>
        <dbReference type="ARBA" id="ARBA00022927"/>
    </source>
</evidence>
<comment type="subcellular location">
    <subcellularLocation>
        <location evidence="1">Cell inner membrane</location>
        <topology evidence="1">Single-pass membrane protein</topology>
    </subcellularLocation>
</comment>
<reference evidence="13" key="1">
    <citation type="journal article" date="2018" name="Front. Microbiol.">
        <title>Genome-Based Analysis Reveals the Taxonomy and Diversity of the Family Idiomarinaceae.</title>
        <authorList>
            <person name="Liu Y."/>
            <person name="Lai Q."/>
            <person name="Shao Z."/>
        </authorList>
    </citation>
    <scope>NUCLEOTIDE SEQUENCE [LARGE SCALE GENOMIC DNA]</scope>
    <source>
        <strain evidence="13">R22</strain>
    </source>
</reference>
<keyword evidence="3 10" id="KW-0813">Transport</keyword>
<comment type="similarity">
    <text evidence="2 10">Belongs to the GSP M family.</text>
</comment>
<proteinExistence type="inferred from homology"/>
<evidence type="ECO:0000256" key="8">
    <source>
        <dbReference type="ARBA" id="ARBA00022989"/>
    </source>
</evidence>
<dbReference type="Proteomes" id="UP000288058">
    <property type="component" value="Unassembled WGS sequence"/>
</dbReference>
<feature type="transmembrane region" description="Helical" evidence="11">
    <location>
        <begin position="28"/>
        <end position="47"/>
    </location>
</feature>
<dbReference type="OrthoDB" id="6624834at2"/>
<evidence type="ECO:0000313" key="13">
    <source>
        <dbReference type="Proteomes" id="UP000288058"/>
    </source>
</evidence>
<dbReference type="GO" id="GO:0015628">
    <property type="term" value="P:protein secretion by the type II secretion system"/>
    <property type="evidence" value="ECO:0007669"/>
    <property type="project" value="InterPro"/>
</dbReference>
<comment type="function">
    <text evidence="10">Inner membrane component of the type II secretion system required for the energy-dependent secretion of extracellular factors such as proteases and toxins from the periplasm.</text>
</comment>
<evidence type="ECO:0000256" key="6">
    <source>
        <dbReference type="ARBA" id="ARBA00022692"/>
    </source>
</evidence>
<dbReference type="Gene3D" id="3.30.1360.100">
    <property type="entry name" value="General secretion pathway protein M, EpsM"/>
    <property type="match status" value="1"/>
</dbReference>
<comment type="caution">
    <text evidence="12">The sequence shown here is derived from an EMBL/GenBank/DDBJ whole genome shotgun (WGS) entry which is preliminary data.</text>
</comment>
<sequence length="172" mass="19459">MNGFTRYLTPYFDLGKQRWRQFNQREQSLLAVLAGVLFIALLYFVIWQPSAQAVANAEQKLVAQQQQYQWVQQAIARYKELEESSTQQQSASGSVTQRINRAAAAQDIQIARLQPQGQEYLLSIDDVAFSDLLSFLAELEQQQGLALSAVDIAKLNTPGQVRLRKLLVREAS</sequence>
<protein>
    <recommendedName>
        <fullName evidence="10">Type II secretion system protein M</fullName>
        <shortName evidence="10">T2SS protein M</shortName>
    </recommendedName>
    <alternativeName>
        <fullName evidence="10">General secretion pathway protein M</fullName>
    </alternativeName>
</protein>
<evidence type="ECO:0000256" key="2">
    <source>
        <dbReference type="ARBA" id="ARBA00010637"/>
    </source>
</evidence>
<keyword evidence="4 10" id="KW-1003">Cell membrane</keyword>
<dbReference type="InterPro" id="IPR023229">
    <property type="entry name" value="T2SS_M_periplasmic_sf"/>
</dbReference>
<evidence type="ECO:0000256" key="5">
    <source>
        <dbReference type="ARBA" id="ARBA00022519"/>
    </source>
</evidence>
<gene>
    <name evidence="12" type="ORF">CWI78_12070</name>
</gene>
<dbReference type="SUPFAM" id="SSF103054">
    <property type="entry name" value="General secretion pathway protein M, EpsM"/>
    <property type="match status" value="1"/>
</dbReference>
<dbReference type="AlphaFoldDB" id="A0A432YT77"/>
<evidence type="ECO:0000256" key="9">
    <source>
        <dbReference type="ARBA" id="ARBA00023136"/>
    </source>
</evidence>
<dbReference type="GO" id="GO:0015627">
    <property type="term" value="C:type II protein secretion system complex"/>
    <property type="evidence" value="ECO:0007669"/>
    <property type="project" value="InterPro"/>
</dbReference>
<evidence type="ECO:0000256" key="1">
    <source>
        <dbReference type="ARBA" id="ARBA00004377"/>
    </source>
</evidence>
<dbReference type="PIRSF" id="PIRSF006291">
    <property type="entry name" value="GspM"/>
    <property type="match status" value="1"/>
</dbReference>
<name>A0A432YT77_9GAMM</name>
<dbReference type="GO" id="GO:0005886">
    <property type="term" value="C:plasma membrane"/>
    <property type="evidence" value="ECO:0007669"/>
    <property type="project" value="UniProtKB-SubCell"/>
</dbReference>
<keyword evidence="5 10" id="KW-0997">Cell inner membrane</keyword>
<evidence type="ECO:0000256" key="11">
    <source>
        <dbReference type="SAM" id="Phobius"/>
    </source>
</evidence>
<dbReference type="Pfam" id="PF04612">
    <property type="entry name" value="T2SSM"/>
    <property type="match status" value="1"/>
</dbReference>